<dbReference type="OrthoDB" id="5245199at2"/>
<evidence type="ECO:0000256" key="1">
    <source>
        <dbReference type="SAM" id="Phobius"/>
    </source>
</evidence>
<dbReference type="InterPro" id="IPR036927">
    <property type="entry name" value="Cyt_c_oxase-like_su1_sf"/>
</dbReference>
<feature type="transmembrane region" description="Helical" evidence="1">
    <location>
        <begin position="106"/>
        <end position="131"/>
    </location>
</feature>
<dbReference type="SUPFAM" id="SSF81442">
    <property type="entry name" value="Cytochrome c oxidase subunit I-like"/>
    <property type="match status" value="1"/>
</dbReference>
<feature type="transmembrane region" description="Helical" evidence="1">
    <location>
        <begin position="83"/>
        <end position="100"/>
    </location>
</feature>
<feature type="transmembrane region" description="Helical" evidence="1">
    <location>
        <begin position="316"/>
        <end position="339"/>
    </location>
</feature>
<feature type="transmembrane region" description="Helical" evidence="1">
    <location>
        <begin position="364"/>
        <end position="382"/>
    </location>
</feature>
<evidence type="ECO:0000313" key="3">
    <source>
        <dbReference type="Proteomes" id="UP000076967"/>
    </source>
</evidence>
<feature type="transmembrane region" description="Helical" evidence="1">
    <location>
        <begin position="217"/>
        <end position="235"/>
    </location>
</feature>
<dbReference type="Gene3D" id="1.20.210.10">
    <property type="entry name" value="Cytochrome c oxidase-like, subunit I domain"/>
    <property type="match status" value="1"/>
</dbReference>
<keyword evidence="1" id="KW-0472">Membrane</keyword>
<organism evidence="2 3">
    <name type="scientific">Paenibacillus glacialis</name>
    <dbReference type="NCBI Taxonomy" id="494026"/>
    <lineage>
        <taxon>Bacteria</taxon>
        <taxon>Bacillati</taxon>
        <taxon>Bacillota</taxon>
        <taxon>Bacilli</taxon>
        <taxon>Bacillales</taxon>
        <taxon>Paenibacillaceae</taxon>
        <taxon>Paenibacillus</taxon>
    </lineage>
</organism>
<feature type="transmembrane region" description="Helical" evidence="1">
    <location>
        <begin position="388"/>
        <end position="412"/>
    </location>
</feature>
<dbReference type="RefSeq" id="WP_068529855.1">
    <property type="nucleotide sequence ID" value="NZ_LVJH01000007.1"/>
</dbReference>
<feature type="transmembrane region" description="Helical" evidence="1">
    <location>
        <begin position="51"/>
        <end position="71"/>
    </location>
</feature>
<dbReference type="STRING" id="494026.PGLA_05375"/>
<sequence>MFRLPFLFIITGLISFTLFQLFSLFDFATWLTVFGDEPRYPTGWFRVHLLVLGWATMIAMGAMYQLIPVVLQNHRLFSEKLGFVHYGFFAVGTAGLLFGFQSMQVMWIAGFATVAFIGVLLFAINIGVTLIRARKWNTITVSVACSVAYLVLAGTSGMLMGLNFYFEQWGDFHEQLLGAHICFAAFGWFGLLITGFSYKMLPMFYLSHGHSETLQKVVIACWNAGVLVGALSFLFNGPGWVKWSGLLLVVLAMLTYSFHLSQIVKHRHKPNPGVGMKWSLSLAHSLTLIGIIIVIISPFTPDIMAQSRMAVVLGWLYLWGWVGLTLLSYLSKIVPFLWWTHKYGPLIGKKKIPTMSDLIDDRRVHIGLSVIGTSLFMLMVGLSWNQPWMTSIGGSLLSLSSLFYISLIANVFTK</sequence>
<dbReference type="Proteomes" id="UP000076967">
    <property type="component" value="Unassembled WGS sequence"/>
</dbReference>
<feature type="transmembrane region" description="Helical" evidence="1">
    <location>
        <begin position="278"/>
        <end position="296"/>
    </location>
</feature>
<evidence type="ECO:0008006" key="4">
    <source>
        <dbReference type="Google" id="ProtNLM"/>
    </source>
</evidence>
<evidence type="ECO:0000313" key="2">
    <source>
        <dbReference type="EMBL" id="OAB44100.1"/>
    </source>
</evidence>
<dbReference type="EMBL" id="LVJH01000007">
    <property type="protein sequence ID" value="OAB44100.1"/>
    <property type="molecule type" value="Genomic_DNA"/>
</dbReference>
<keyword evidence="3" id="KW-1185">Reference proteome</keyword>
<protein>
    <recommendedName>
        <fullName evidence="4">Cytochrome C oxidase subunit I</fullName>
    </recommendedName>
</protein>
<gene>
    <name evidence="2" type="ORF">PGLA_05375</name>
</gene>
<dbReference type="AlphaFoldDB" id="A0A168M176"/>
<keyword evidence="1" id="KW-0812">Transmembrane</keyword>
<keyword evidence="1" id="KW-1133">Transmembrane helix</keyword>
<feature type="transmembrane region" description="Helical" evidence="1">
    <location>
        <begin position="177"/>
        <end position="196"/>
    </location>
</feature>
<feature type="transmembrane region" description="Helical" evidence="1">
    <location>
        <begin position="241"/>
        <end position="258"/>
    </location>
</feature>
<feature type="transmembrane region" description="Helical" evidence="1">
    <location>
        <begin position="143"/>
        <end position="165"/>
    </location>
</feature>
<reference evidence="2 3" key="1">
    <citation type="submission" date="2016-03" db="EMBL/GenBank/DDBJ databases">
        <title>Draft genome sequence of Paenibacillus glacialis DSM 22343.</title>
        <authorList>
            <person name="Shin S.-K."/>
            <person name="Yi H."/>
        </authorList>
    </citation>
    <scope>NUCLEOTIDE SEQUENCE [LARGE SCALE GENOMIC DNA]</scope>
    <source>
        <strain evidence="2 3">DSM 22343</strain>
    </source>
</reference>
<name>A0A168M176_9BACL</name>
<feature type="transmembrane region" description="Helical" evidence="1">
    <location>
        <begin position="7"/>
        <end position="31"/>
    </location>
</feature>
<accession>A0A168M176</accession>
<proteinExistence type="predicted"/>
<comment type="caution">
    <text evidence="2">The sequence shown here is derived from an EMBL/GenBank/DDBJ whole genome shotgun (WGS) entry which is preliminary data.</text>
</comment>